<evidence type="ECO:0000313" key="1">
    <source>
        <dbReference type="Proteomes" id="UP000887572"/>
    </source>
</evidence>
<reference evidence="2" key="1">
    <citation type="submission" date="2022-11" db="UniProtKB">
        <authorList>
            <consortium name="WormBaseParasite"/>
        </authorList>
    </citation>
    <scope>IDENTIFICATION</scope>
</reference>
<sequence length="74" mass="8175">MDSRCRNEGNCIQPGCDCTCVELKQGDALSCKCGHSPDMHATPLKKGITKSEGYTDDFCGYGRKNSEEIERDLQ</sequence>
<keyword evidence="1" id="KW-1185">Reference proteome</keyword>
<protein>
    <submittedName>
        <fullName evidence="2">Uncharacterized protein</fullName>
    </submittedName>
</protein>
<evidence type="ECO:0000313" key="2">
    <source>
        <dbReference type="WBParaSite" id="Gr19_v10_g6213.t1"/>
    </source>
</evidence>
<name>A0A914I3A4_GLORO</name>
<organism evidence="1 2">
    <name type="scientific">Globodera rostochiensis</name>
    <name type="common">Golden nematode worm</name>
    <name type="synonym">Heterodera rostochiensis</name>
    <dbReference type="NCBI Taxonomy" id="31243"/>
    <lineage>
        <taxon>Eukaryota</taxon>
        <taxon>Metazoa</taxon>
        <taxon>Ecdysozoa</taxon>
        <taxon>Nematoda</taxon>
        <taxon>Chromadorea</taxon>
        <taxon>Rhabditida</taxon>
        <taxon>Tylenchina</taxon>
        <taxon>Tylenchomorpha</taxon>
        <taxon>Tylenchoidea</taxon>
        <taxon>Heteroderidae</taxon>
        <taxon>Heteroderinae</taxon>
        <taxon>Globodera</taxon>
    </lineage>
</organism>
<proteinExistence type="predicted"/>
<dbReference type="WBParaSite" id="Gr19_v10_g6213.t1">
    <property type="protein sequence ID" value="Gr19_v10_g6213.t1"/>
    <property type="gene ID" value="Gr19_v10_g6213"/>
</dbReference>
<dbReference type="AlphaFoldDB" id="A0A914I3A4"/>
<accession>A0A914I3A4</accession>
<dbReference type="Proteomes" id="UP000887572">
    <property type="component" value="Unplaced"/>
</dbReference>